<evidence type="ECO:0000313" key="2">
    <source>
        <dbReference type="EMBL" id="KKB59499.1"/>
    </source>
</evidence>
<dbReference type="Proteomes" id="UP000033047">
    <property type="component" value="Unassembled WGS sequence"/>
</dbReference>
<gene>
    <name evidence="2" type="ORF">HMPREF1535_00583</name>
</gene>
<comment type="caution">
    <text evidence="2">The sequence shown here is derived from an EMBL/GenBank/DDBJ whole genome shotgun (WGS) entry which is preliminary data.</text>
</comment>
<dbReference type="PATRIC" id="fig|927665.4.peg.589"/>
<dbReference type="RefSeq" id="WP_007654568.1">
    <property type="nucleotide sequence ID" value="NZ_KQ033912.1"/>
</dbReference>
<dbReference type="EMBL" id="AQHV01000002">
    <property type="protein sequence ID" value="KKB59499.1"/>
    <property type="molecule type" value="Genomic_DNA"/>
</dbReference>
<dbReference type="HOGENOM" id="CLU_2894790_0_0_10"/>
<evidence type="ECO:0000313" key="3">
    <source>
        <dbReference type="Proteomes" id="UP000033047"/>
    </source>
</evidence>
<reference evidence="2 3" key="1">
    <citation type="submission" date="2013-04" db="EMBL/GenBank/DDBJ databases">
        <title>The Genome Sequence of Parabacteroides goldsteinii DSM 19448.</title>
        <authorList>
            <consortium name="The Broad Institute Genomics Platform"/>
            <person name="Earl A."/>
            <person name="Ward D."/>
            <person name="Feldgarden M."/>
            <person name="Gevers D."/>
            <person name="Martens E."/>
            <person name="Sakamoto M."/>
            <person name="Benno Y."/>
            <person name="Song Y."/>
            <person name="Liu C."/>
            <person name="Lee J."/>
            <person name="Bolanos M."/>
            <person name="Vaisanen M.L."/>
            <person name="Finegold S.M."/>
            <person name="Walker B."/>
            <person name="Young S."/>
            <person name="Zeng Q."/>
            <person name="Gargeya S."/>
            <person name="Fitzgerald M."/>
            <person name="Haas B."/>
            <person name="Abouelleil A."/>
            <person name="Allen A.W."/>
            <person name="Alvarado L."/>
            <person name="Arachchi H.M."/>
            <person name="Berlin A.M."/>
            <person name="Chapman S.B."/>
            <person name="Gainer-Dewar J."/>
            <person name="Goldberg J."/>
            <person name="Griggs A."/>
            <person name="Gujja S."/>
            <person name="Hansen M."/>
            <person name="Howarth C."/>
            <person name="Imamovic A."/>
            <person name="Ireland A."/>
            <person name="Larimer J."/>
            <person name="McCowan C."/>
            <person name="Murphy C."/>
            <person name="Pearson M."/>
            <person name="Poon T.W."/>
            <person name="Priest M."/>
            <person name="Roberts A."/>
            <person name="Saif S."/>
            <person name="Shea T."/>
            <person name="Sisk P."/>
            <person name="Sykes S."/>
            <person name="Wortman J."/>
            <person name="Nusbaum C."/>
            <person name="Birren B."/>
        </authorList>
    </citation>
    <scope>NUCLEOTIDE SEQUENCE [LARGE SCALE GENOMIC DNA]</scope>
    <source>
        <strain evidence="2 3">DSM 19448</strain>
    </source>
</reference>
<protein>
    <recommendedName>
        <fullName evidence="4">Cardiolipin synthase N-terminal domain-containing protein</fullName>
    </recommendedName>
</protein>
<proteinExistence type="predicted"/>
<accession>A0A0F5JP42</accession>
<evidence type="ECO:0008006" key="4">
    <source>
        <dbReference type="Google" id="ProtNLM"/>
    </source>
</evidence>
<keyword evidence="1" id="KW-0812">Transmembrane</keyword>
<name>A0A0F5JP42_9BACT</name>
<keyword evidence="1" id="KW-0472">Membrane</keyword>
<dbReference type="AlphaFoldDB" id="A0A0F5JP42"/>
<sequence>MVYLAIWFIGLVLALKAALRIWNLNAPRRKRLIAVILIVFTSWVGLLFYDFYGRSRFPVWLNH</sequence>
<organism evidence="2 3">
    <name type="scientific">Parabacteroides goldsteinii DSM 19448 = WAL 12034</name>
    <dbReference type="NCBI Taxonomy" id="927665"/>
    <lineage>
        <taxon>Bacteria</taxon>
        <taxon>Pseudomonadati</taxon>
        <taxon>Bacteroidota</taxon>
        <taxon>Bacteroidia</taxon>
        <taxon>Bacteroidales</taxon>
        <taxon>Tannerellaceae</taxon>
        <taxon>Parabacteroides</taxon>
    </lineage>
</organism>
<keyword evidence="1" id="KW-1133">Transmembrane helix</keyword>
<evidence type="ECO:0000256" key="1">
    <source>
        <dbReference type="SAM" id="Phobius"/>
    </source>
</evidence>
<feature type="transmembrane region" description="Helical" evidence="1">
    <location>
        <begin position="30"/>
        <end position="49"/>
    </location>
</feature>